<dbReference type="InterPro" id="IPR004360">
    <property type="entry name" value="Glyas_Fos-R_dOase_dom"/>
</dbReference>
<keyword evidence="3" id="KW-1185">Reference proteome</keyword>
<dbReference type="HOGENOM" id="CLU_127592_2_0_5"/>
<evidence type="ECO:0000313" key="2">
    <source>
        <dbReference type="EMBL" id="ADL01669.1"/>
    </source>
</evidence>
<keyword evidence="2" id="KW-0560">Oxidoreductase</keyword>
<keyword evidence="2" id="KW-0223">Dioxygenase</keyword>
<dbReference type="PANTHER" id="PTHR33993:SF14">
    <property type="entry name" value="GB|AAF24581.1"/>
    <property type="match status" value="1"/>
</dbReference>
<dbReference type="InterPro" id="IPR029068">
    <property type="entry name" value="Glyas_Bleomycin-R_OHBP_Dase"/>
</dbReference>
<dbReference type="BioCyc" id="BSUB633149:G1GM8-2357-MONOMER"/>
<dbReference type="RefSeq" id="WP_013269770.1">
    <property type="nucleotide sequence ID" value="NC_014375.1"/>
</dbReference>
<dbReference type="OrthoDB" id="9793039at2"/>
<dbReference type="SUPFAM" id="SSF54593">
    <property type="entry name" value="Glyoxalase/Bleomycin resistance protein/Dihydroxybiphenyl dioxygenase"/>
    <property type="match status" value="1"/>
</dbReference>
<dbReference type="Pfam" id="PF00903">
    <property type="entry name" value="Glyoxalase"/>
    <property type="match status" value="1"/>
</dbReference>
<sequence length="120" mass="12768">MTNRLGYFTIDTPDLGKAKAFYSSLLGWTFDDANSNPTYAHVLATGAAGEVAFGVRKGERKDFPNLYIQVDDIHAMCARVNALGGRASMPAQSDSGLSAVICDDQGVSLSLWQPAPGLVD</sequence>
<organism evidence="2 3">
    <name type="scientific">Brevundimonas subvibrioides (strain ATCC 15264 / DSM 4735 / LMG 14903 / NBRC 16000 / CB 81)</name>
    <name type="common">Caulobacter subvibrioides</name>
    <dbReference type="NCBI Taxonomy" id="633149"/>
    <lineage>
        <taxon>Bacteria</taxon>
        <taxon>Pseudomonadati</taxon>
        <taxon>Pseudomonadota</taxon>
        <taxon>Alphaproteobacteria</taxon>
        <taxon>Caulobacterales</taxon>
        <taxon>Caulobacteraceae</taxon>
        <taxon>Brevundimonas</taxon>
    </lineage>
</organism>
<proteinExistence type="predicted"/>
<dbReference type="eggNOG" id="COG3324">
    <property type="taxonomic scope" value="Bacteria"/>
</dbReference>
<dbReference type="GO" id="GO:0051213">
    <property type="term" value="F:dioxygenase activity"/>
    <property type="evidence" value="ECO:0007669"/>
    <property type="project" value="UniProtKB-KW"/>
</dbReference>
<dbReference type="InterPro" id="IPR037523">
    <property type="entry name" value="VOC_core"/>
</dbReference>
<dbReference type="Proteomes" id="UP000002696">
    <property type="component" value="Chromosome"/>
</dbReference>
<protein>
    <submittedName>
        <fullName evidence="2">Glyoxalase/bleomycin resistance protein/dioxygenase</fullName>
    </submittedName>
</protein>
<dbReference type="EMBL" id="CP002102">
    <property type="protein sequence ID" value="ADL01669.1"/>
    <property type="molecule type" value="Genomic_DNA"/>
</dbReference>
<dbReference type="Gene3D" id="3.10.180.10">
    <property type="entry name" value="2,3-Dihydroxybiphenyl 1,2-Dioxygenase, domain 1"/>
    <property type="match status" value="1"/>
</dbReference>
<dbReference type="InterPro" id="IPR052164">
    <property type="entry name" value="Anthracycline_SecMetBiosynth"/>
</dbReference>
<dbReference type="PANTHER" id="PTHR33993">
    <property type="entry name" value="GLYOXALASE-RELATED"/>
    <property type="match status" value="1"/>
</dbReference>
<feature type="domain" description="VOC" evidence="1">
    <location>
        <begin position="4"/>
        <end position="114"/>
    </location>
</feature>
<reference evidence="3" key="1">
    <citation type="journal article" date="2011" name="J. Bacteriol.">
        <title>Genome sequences of eight morphologically diverse alphaproteobacteria.</title>
        <authorList>
            <consortium name="US DOE Joint Genome Institute"/>
            <person name="Brown P.J."/>
            <person name="Kysela D.T."/>
            <person name="Buechlein A."/>
            <person name="Hemmerich C."/>
            <person name="Brun Y.V."/>
        </authorList>
    </citation>
    <scope>NUCLEOTIDE SEQUENCE [LARGE SCALE GENOMIC DNA]</scope>
    <source>
        <strain evidence="3">ATCC 15264 / DSM 4735 / LMG 14903 / NBRC 16000 / CB 81</strain>
    </source>
</reference>
<evidence type="ECO:0000313" key="3">
    <source>
        <dbReference type="Proteomes" id="UP000002696"/>
    </source>
</evidence>
<gene>
    <name evidence="2" type="ordered locus">Bresu_2359</name>
</gene>
<evidence type="ECO:0000259" key="1">
    <source>
        <dbReference type="PROSITE" id="PS51819"/>
    </source>
</evidence>
<dbReference type="AlphaFoldDB" id="D9QK84"/>
<dbReference type="InParanoid" id="D9QK84"/>
<accession>D9QK84</accession>
<dbReference type="STRING" id="633149.Bresu_2359"/>
<name>D9QK84_BRESC</name>
<dbReference type="PROSITE" id="PS51819">
    <property type="entry name" value="VOC"/>
    <property type="match status" value="1"/>
</dbReference>
<dbReference type="KEGG" id="bsb:Bresu_2359"/>